<dbReference type="InterPro" id="IPR005162">
    <property type="entry name" value="Retrotrans_gag_dom"/>
</dbReference>
<feature type="region of interest" description="Disordered" evidence="1">
    <location>
        <begin position="39"/>
        <end position="67"/>
    </location>
</feature>
<organism evidence="3 4">
    <name type="scientific">Mucuna pruriens</name>
    <name type="common">Velvet bean</name>
    <name type="synonym">Dolichos pruriens</name>
    <dbReference type="NCBI Taxonomy" id="157652"/>
    <lineage>
        <taxon>Eukaryota</taxon>
        <taxon>Viridiplantae</taxon>
        <taxon>Streptophyta</taxon>
        <taxon>Embryophyta</taxon>
        <taxon>Tracheophyta</taxon>
        <taxon>Spermatophyta</taxon>
        <taxon>Magnoliopsida</taxon>
        <taxon>eudicotyledons</taxon>
        <taxon>Gunneridae</taxon>
        <taxon>Pentapetalae</taxon>
        <taxon>rosids</taxon>
        <taxon>fabids</taxon>
        <taxon>Fabales</taxon>
        <taxon>Fabaceae</taxon>
        <taxon>Papilionoideae</taxon>
        <taxon>50 kb inversion clade</taxon>
        <taxon>NPAAA clade</taxon>
        <taxon>indigoferoid/millettioid clade</taxon>
        <taxon>Phaseoleae</taxon>
        <taxon>Mucuna</taxon>
    </lineage>
</organism>
<evidence type="ECO:0000259" key="2">
    <source>
        <dbReference type="Pfam" id="PF03732"/>
    </source>
</evidence>
<sequence length="405" mass="46107">MNTCRYPRRAKLYAYITHSKSKAVENKIEALELQNRDLKGEEQPKAEAQHQASQTTQPLVVHGQTPPAEDKWQSLKEWLRAVVGGNRFGLEVMDLYLILDVDLLANFKTSKFDKYKVSSFPKVHLAMYCKNMVVYIYDNKILVHCFQDSLTGAGHVKTWRDLAEAFLKQYKYNEDMVLDHSRSKTCAREQEGFKEYTQRWHEFAAQVQPLITEREMITMFIDTLLSPYYNKLVGSVASNFVDLVMVGKKIELGIRCGKLTQENRNVGFAKKLPLEKRKEEANAVLIELGKGTTPSYPAQFHVGPKSTTAHTNLPPTPYLPPYQPRADVGVVVTLGSAHQGARRLPRTLTPIPMTYTELLPQLLEQNLMEIVPLQPPVPLYHQIQGIQNRQGYVALGIGGQFKKMF</sequence>
<dbReference type="PANTHER" id="PTHR32108">
    <property type="entry name" value="DNA-DIRECTED RNA POLYMERASE SUBUNIT ALPHA"/>
    <property type="match status" value="1"/>
</dbReference>
<feature type="domain" description="Retrotransposon gag" evidence="2">
    <location>
        <begin position="153"/>
        <end position="224"/>
    </location>
</feature>
<dbReference type="AlphaFoldDB" id="A0A371FMQ3"/>
<comment type="caution">
    <text evidence="3">The sequence shown here is derived from an EMBL/GenBank/DDBJ whole genome shotgun (WGS) entry which is preliminary data.</text>
</comment>
<feature type="non-terminal residue" evidence="3">
    <location>
        <position position="1"/>
    </location>
</feature>
<dbReference type="Pfam" id="PF03732">
    <property type="entry name" value="Retrotrans_gag"/>
    <property type="match status" value="1"/>
</dbReference>
<gene>
    <name evidence="3" type="ORF">CR513_40113</name>
</gene>
<feature type="compositionally biased region" description="Basic and acidic residues" evidence="1">
    <location>
        <begin position="39"/>
        <end position="48"/>
    </location>
</feature>
<dbReference type="EMBL" id="QJKJ01008534">
    <property type="protein sequence ID" value="RDX79450.1"/>
    <property type="molecule type" value="Genomic_DNA"/>
</dbReference>
<evidence type="ECO:0000313" key="3">
    <source>
        <dbReference type="EMBL" id="RDX79450.1"/>
    </source>
</evidence>
<reference evidence="3" key="1">
    <citation type="submission" date="2018-05" db="EMBL/GenBank/DDBJ databases">
        <title>Draft genome of Mucuna pruriens seed.</title>
        <authorList>
            <person name="Nnadi N.E."/>
            <person name="Vos R."/>
            <person name="Hasami M.H."/>
            <person name="Devisetty U.K."/>
            <person name="Aguiy J.C."/>
        </authorList>
    </citation>
    <scope>NUCLEOTIDE SEQUENCE [LARGE SCALE GENOMIC DNA]</scope>
    <source>
        <strain evidence="3">JCA_2017</strain>
    </source>
</reference>
<dbReference type="PANTHER" id="PTHR32108:SF9">
    <property type="entry name" value="REVERSE TRANSCRIPTASE RNASE H-LIKE DOMAIN-CONTAINING PROTEIN"/>
    <property type="match status" value="1"/>
</dbReference>
<evidence type="ECO:0000256" key="1">
    <source>
        <dbReference type="SAM" id="MobiDB-lite"/>
    </source>
</evidence>
<accession>A0A371FMQ3</accession>
<keyword evidence="4" id="KW-1185">Reference proteome</keyword>
<protein>
    <recommendedName>
        <fullName evidence="2">Retrotransposon gag domain-containing protein</fullName>
    </recommendedName>
</protein>
<dbReference type="OrthoDB" id="1750196at2759"/>
<evidence type="ECO:0000313" key="4">
    <source>
        <dbReference type="Proteomes" id="UP000257109"/>
    </source>
</evidence>
<proteinExistence type="predicted"/>
<dbReference type="Proteomes" id="UP000257109">
    <property type="component" value="Unassembled WGS sequence"/>
</dbReference>
<name>A0A371FMQ3_MUCPR</name>